<dbReference type="PANTHER" id="PTHR30348">
    <property type="entry name" value="UNCHARACTERIZED PROTEIN YECE"/>
    <property type="match status" value="1"/>
</dbReference>
<organism evidence="1 2">
    <name type="scientific">Gemmatirosa kalamazoonensis</name>
    <dbReference type="NCBI Taxonomy" id="861299"/>
    <lineage>
        <taxon>Bacteria</taxon>
        <taxon>Pseudomonadati</taxon>
        <taxon>Gemmatimonadota</taxon>
        <taxon>Gemmatimonadia</taxon>
        <taxon>Gemmatimonadales</taxon>
        <taxon>Gemmatimonadaceae</taxon>
        <taxon>Gemmatirosa</taxon>
    </lineage>
</organism>
<protein>
    <recommendedName>
        <fullName evidence="3">DUF72 domain-containing protein</fullName>
    </recommendedName>
</protein>
<dbReference type="InParanoid" id="W0RFU0"/>
<dbReference type="Pfam" id="PF01904">
    <property type="entry name" value="DUF72"/>
    <property type="match status" value="1"/>
</dbReference>
<dbReference type="STRING" id="861299.J421_0711"/>
<dbReference type="AlphaFoldDB" id="W0RFU0"/>
<dbReference type="EMBL" id="CP007128">
    <property type="protein sequence ID" value="AHG88248.1"/>
    <property type="molecule type" value="Genomic_DNA"/>
</dbReference>
<dbReference type="OrthoDB" id="9780310at2"/>
<dbReference type="PANTHER" id="PTHR30348:SF14">
    <property type="entry name" value="BLR8050 PROTEIN"/>
    <property type="match status" value="1"/>
</dbReference>
<dbReference type="InterPro" id="IPR002763">
    <property type="entry name" value="DUF72"/>
</dbReference>
<proteinExistence type="predicted"/>
<evidence type="ECO:0008006" key="3">
    <source>
        <dbReference type="Google" id="ProtNLM"/>
    </source>
</evidence>
<dbReference type="PATRIC" id="fig|861299.3.peg.724"/>
<evidence type="ECO:0000313" key="2">
    <source>
        <dbReference type="Proteomes" id="UP000019151"/>
    </source>
</evidence>
<dbReference type="HOGENOM" id="CLU_046519_3_1_0"/>
<name>W0RFU0_9BACT</name>
<dbReference type="eggNOG" id="COG1801">
    <property type="taxonomic scope" value="Bacteria"/>
</dbReference>
<dbReference type="Proteomes" id="UP000019151">
    <property type="component" value="Chromosome"/>
</dbReference>
<keyword evidence="2" id="KW-1185">Reference proteome</keyword>
<dbReference type="Gene3D" id="3.20.20.410">
    <property type="entry name" value="Protein of unknown function UPF0759"/>
    <property type="match status" value="1"/>
</dbReference>
<evidence type="ECO:0000313" key="1">
    <source>
        <dbReference type="EMBL" id="AHG88248.1"/>
    </source>
</evidence>
<accession>W0RFU0</accession>
<reference evidence="1 2" key="1">
    <citation type="journal article" date="2014" name="Genome Announc.">
        <title>Genome Sequence and Methylome of Soil Bacterium Gemmatirosa kalamazoonensis KBS708T, a Member of the Rarely Cultivated Gemmatimonadetes Phylum.</title>
        <authorList>
            <person name="Debruyn J.M."/>
            <person name="Radosevich M."/>
            <person name="Wommack K.E."/>
            <person name="Polson S.W."/>
            <person name="Hauser L.J."/>
            <person name="Fawaz M.N."/>
            <person name="Korlach J."/>
            <person name="Tsai Y.C."/>
        </authorList>
    </citation>
    <scope>NUCLEOTIDE SEQUENCE [LARGE SCALE GENOMIC DNA]</scope>
    <source>
        <strain evidence="1 2">KBS708</strain>
    </source>
</reference>
<dbReference type="InterPro" id="IPR036520">
    <property type="entry name" value="UPF0759_sf"/>
</dbReference>
<sequence length="244" mass="26763">MPNTTRYLVGTAGWSLPKEEQPHFPPPEAGTHLTRYAAVLPAVEINSSFYRPHRPSSYARWAASVPASFRFAVKIPRTITHERKLADAADLLDAFLPGPAALGETLGCLLVQLPPSLALDPRVATRFLADLRARHDGPVAIEPRHATWFTPAAESMLRDARIARVAADPPRAAGDGEPGGFDGFAYYRLHGAPRIYYSNYDDAYLDALAARLRAHAGDAWCIFDNTALGAAWTNARTLLHRLRT</sequence>
<dbReference type="RefSeq" id="WP_025409793.1">
    <property type="nucleotide sequence ID" value="NZ_CP007128.1"/>
</dbReference>
<dbReference type="KEGG" id="gba:J421_0711"/>
<dbReference type="SUPFAM" id="SSF117396">
    <property type="entry name" value="TM1631-like"/>
    <property type="match status" value="1"/>
</dbReference>
<gene>
    <name evidence="1" type="ORF">J421_0711</name>
</gene>